<accession>A0ABW7WLZ8</accession>
<dbReference type="Proteomes" id="UP001611450">
    <property type="component" value="Unassembled WGS sequence"/>
</dbReference>
<dbReference type="InterPro" id="IPR010985">
    <property type="entry name" value="Ribbon_hlx_hlx"/>
</dbReference>
<dbReference type="CDD" id="cd21631">
    <property type="entry name" value="RHH_CopG_NikR-like"/>
    <property type="match status" value="1"/>
</dbReference>
<evidence type="ECO:0000256" key="1">
    <source>
        <dbReference type="SAM" id="MobiDB-lite"/>
    </source>
</evidence>
<reference evidence="3 4" key="1">
    <citation type="submission" date="2024-10" db="EMBL/GenBank/DDBJ databases">
        <title>The Natural Products Discovery Center: Release of the First 8490 Sequenced Strains for Exploring Actinobacteria Biosynthetic Diversity.</title>
        <authorList>
            <person name="Kalkreuter E."/>
            <person name="Kautsar S.A."/>
            <person name="Yang D."/>
            <person name="Bader C.D."/>
            <person name="Teijaro C.N."/>
            <person name="Fluegel L."/>
            <person name="Davis C.M."/>
            <person name="Simpson J.R."/>
            <person name="Lauterbach L."/>
            <person name="Steele A.D."/>
            <person name="Gui C."/>
            <person name="Meng S."/>
            <person name="Li G."/>
            <person name="Viehrig K."/>
            <person name="Ye F."/>
            <person name="Su P."/>
            <person name="Kiefer A.F."/>
            <person name="Nichols A."/>
            <person name="Cepeda A.J."/>
            <person name="Yan W."/>
            <person name="Fan B."/>
            <person name="Jiang Y."/>
            <person name="Adhikari A."/>
            <person name="Zheng C.-J."/>
            <person name="Schuster L."/>
            <person name="Cowan T.M."/>
            <person name="Smanski M.J."/>
            <person name="Chevrette M.G."/>
            <person name="De Carvalho L.P.S."/>
            <person name="Shen B."/>
        </authorList>
    </citation>
    <scope>NUCLEOTIDE SEQUENCE [LARGE SCALE GENOMIC DNA]</scope>
    <source>
        <strain evidence="3 4">NPDC019626</strain>
    </source>
</reference>
<dbReference type="Pfam" id="PF01402">
    <property type="entry name" value="RHH_1"/>
    <property type="match status" value="1"/>
</dbReference>
<dbReference type="RefSeq" id="WP_067808056.1">
    <property type="nucleotide sequence ID" value="NZ_JADLRZ010000006.1"/>
</dbReference>
<dbReference type="GeneID" id="96239463"/>
<gene>
    <name evidence="3" type="ORF">ACH47G_26335</name>
</gene>
<organism evidence="3 4">
    <name type="scientific">Nocardia beijingensis</name>
    <dbReference type="NCBI Taxonomy" id="95162"/>
    <lineage>
        <taxon>Bacteria</taxon>
        <taxon>Bacillati</taxon>
        <taxon>Actinomycetota</taxon>
        <taxon>Actinomycetes</taxon>
        <taxon>Mycobacteriales</taxon>
        <taxon>Nocardiaceae</taxon>
        <taxon>Nocardia</taxon>
    </lineage>
</organism>
<sequence>MAWTMRLPEDEEAALNAQADAEGRSKHEITRDAVRAYLMRHRKWDSPLLSDDETFDLGGPIGKDDIRNAMNRPA</sequence>
<name>A0ABW7WLZ8_9NOCA</name>
<evidence type="ECO:0000313" key="3">
    <source>
        <dbReference type="EMBL" id="MFI2324013.1"/>
    </source>
</evidence>
<evidence type="ECO:0000313" key="4">
    <source>
        <dbReference type="Proteomes" id="UP001611450"/>
    </source>
</evidence>
<comment type="caution">
    <text evidence="3">The sequence shown here is derived from an EMBL/GenBank/DDBJ whole genome shotgun (WGS) entry which is preliminary data.</text>
</comment>
<dbReference type="SUPFAM" id="SSF47598">
    <property type="entry name" value="Ribbon-helix-helix"/>
    <property type="match status" value="1"/>
</dbReference>
<proteinExistence type="predicted"/>
<dbReference type="EMBL" id="JBIRXV010000006">
    <property type="protein sequence ID" value="MFI2324013.1"/>
    <property type="molecule type" value="Genomic_DNA"/>
</dbReference>
<feature type="domain" description="Ribbon-helix-helix protein CopG" evidence="2">
    <location>
        <begin position="6"/>
        <end position="38"/>
    </location>
</feature>
<feature type="region of interest" description="Disordered" evidence="1">
    <location>
        <begin position="53"/>
        <end position="74"/>
    </location>
</feature>
<evidence type="ECO:0000259" key="2">
    <source>
        <dbReference type="Pfam" id="PF01402"/>
    </source>
</evidence>
<keyword evidence="4" id="KW-1185">Reference proteome</keyword>
<protein>
    <submittedName>
        <fullName evidence="3">CopG family transcriptional regulator</fullName>
    </submittedName>
</protein>
<dbReference type="InterPro" id="IPR002145">
    <property type="entry name" value="CopG"/>
</dbReference>